<dbReference type="InterPro" id="IPR001387">
    <property type="entry name" value="Cro/C1-type_HTH"/>
</dbReference>
<dbReference type="Gene3D" id="1.10.260.40">
    <property type="entry name" value="lambda repressor-like DNA-binding domains"/>
    <property type="match status" value="1"/>
</dbReference>
<dbReference type="EMBL" id="BOOR01000034">
    <property type="protein sequence ID" value="GII56234.1"/>
    <property type="molecule type" value="Genomic_DNA"/>
</dbReference>
<dbReference type="SMART" id="SM00530">
    <property type="entry name" value="HTH_XRE"/>
    <property type="match status" value="1"/>
</dbReference>
<name>A0A8J3V8Z0_9ACTN</name>
<comment type="caution">
    <text evidence="2">The sequence shown here is derived from an EMBL/GenBank/DDBJ whole genome shotgun (WGS) entry which is preliminary data.</text>
</comment>
<dbReference type="Gene3D" id="3.30.450.180">
    <property type="match status" value="1"/>
</dbReference>
<dbReference type="Proteomes" id="UP000605992">
    <property type="component" value="Unassembled WGS sequence"/>
</dbReference>
<gene>
    <name evidence="2" type="ORF">Pth03_46230</name>
</gene>
<keyword evidence="3" id="KW-1185">Reference proteome</keyword>
<organism evidence="2 3">
    <name type="scientific">Planotetraspora thailandica</name>
    <dbReference type="NCBI Taxonomy" id="487172"/>
    <lineage>
        <taxon>Bacteria</taxon>
        <taxon>Bacillati</taxon>
        <taxon>Actinomycetota</taxon>
        <taxon>Actinomycetes</taxon>
        <taxon>Streptosporangiales</taxon>
        <taxon>Streptosporangiaceae</taxon>
        <taxon>Planotetraspora</taxon>
    </lineage>
</organism>
<dbReference type="InterPro" id="IPR041413">
    <property type="entry name" value="MLTR_LBD"/>
</dbReference>
<evidence type="ECO:0000313" key="2">
    <source>
        <dbReference type="EMBL" id="GII56234.1"/>
    </source>
</evidence>
<feature type="domain" description="HTH cro/C1-type" evidence="1">
    <location>
        <begin position="28"/>
        <end position="71"/>
    </location>
</feature>
<evidence type="ECO:0000259" key="1">
    <source>
        <dbReference type="PROSITE" id="PS50943"/>
    </source>
</evidence>
<dbReference type="PANTHER" id="PTHR35010:SF2">
    <property type="entry name" value="BLL4672 PROTEIN"/>
    <property type="match status" value="1"/>
</dbReference>
<dbReference type="CDD" id="cd00093">
    <property type="entry name" value="HTH_XRE"/>
    <property type="match status" value="1"/>
</dbReference>
<dbReference type="GO" id="GO:0003677">
    <property type="term" value="F:DNA binding"/>
    <property type="evidence" value="ECO:0007669"/>
    <property type="project" value="InterPro"/>
</dbReference>
<evidence type="ECO:0000313" key="3">
    <source>
        <dbReference type="Proteomes" id="UP000605992"/>
    </source>
</evidence>
<dbReference type="AlphaFoldDB" id="A0A8J3V8Z0"/>
<protein>
    <submittedName>
        <fullName evidence="2">Transcriptional regulator</fullName>
    </submittedName>
</protein>
<proteinExistence type="predicted"/>
<dbReference type="PROSITE" id="PS50943">
    <property type="entry name" value="HTH_CROC1"/>
    <property type="match status" value="1"/>
</dbReference>
<dbReference type="Pfam" id="PF13560">
    <property type="entry name" value="HTH_31"/>
    <property type="match status" value="1"/>
</dbReference>
<dbReference type="Pfam" id="PF17765">
    <property type="entry name" value="MLTR_LBD"/>
    <property type="match status" value="1"/>
</dbReference>
<reference evidence="2" key="1">
    <citation type="submission" date="2021-01" db="EMBL/GenBank/DDBJ databases">
        <title>Whole genome shotgun sequence of Planotetraspora thailandica NBRC 104271.</title>
        <authorList>
            <person name="Komaki H."/>
            <person name="Tamura T."/>
        </authorList>
    </citation>
    <scope>NUCLEOTIDE SEQUENCE</scope>
    <source>
        <strain evidence="2">NBRC 104271</strain>
    </source>
</reference>
<dbReference type="InterPro" id="IPR010982">
    <property type="entry name" value="Lambda_DNA-bd_dom_sf"/>
</dbReference>
<sequence>MLRALRRAAPVDALIRRHGPQPSELRREEVAIMAGISPAYYARLEEGRETEPCDQVLHGLSRAFDLDAAASEHMFDVAHPRERPQVSQQVVRTVEGWYHAPVFAVNHQLDVLAANSLARTLFKGMDHADNLMRHAFLAPVAHQFFPDWEQEARSKVAHLRAATDGEHTSPALRDLVEQLCSESKEFRQLWSRGDMDPGEFKHMYHPEIGHLNLRHDTLNMQSSPDVLLFVCSADPGTSSEEALTLLSILAADDE</sequence>
<accession>A0A8J3V8Z0</accession>
<dbReference type="PANTHER" id="PTHR35010">
    <property type="entry name" value="BLL4672 PROTEIN-RELATED"/>
    <property type="match status" value="1"/>
</dbReference>